<reference evidence="2" key="1">
    <citation type="submission" date="2022-12" db="EMBL/GenBank/DDBJ databases">
        <title>Draft genome assemblies for two species of Escallonia (Escalloniales).</title>
        <authorList>
            <person name="Chanderbali A."/>
            <person name="Dervinis C."/>
            <person name="Anghel I."/>
            <person name="Soltis D."/>
            <person name="Soltis P."/>
            <person name="Zapata F."/>
        </authorList>
    </citation>
    <scope>NUCLEOTIDE SEQUENCE</scope>
    <source>
        <strain evidence="2">UCBG64.0493</strain>
        <tissue evidence="2">Leaf</tissue>
    </source>
</reference>
<evidence type="ECO:0000256" key="1">
    <source>
        <dbReference type="SAM" id="MobiDB-lite"/>
    </source>
</evidence>
<evidence type="ECO:0000313" key="3">
    <source>
        <dbReference type="Proteomes" id="UP001188597"/>
    </source>
</evidence>
<dbReference type="Proteomes" id="UP001188597">
    <property type="component" value="Unassembled WGS sequence"/>
</dbReference>
<organism evidence="2 3">
    <name type="scientific">Escallonia herrerae</name>
    <dbReference type="NCBI Taxonomy" id="1293975"/>
    <lineage>
        <taxon>Eukaryota</taxon>
        <taxon>Viridiplantae</taxon>
        <taxon>Streptophyta</taxon>
        <taxon>Embryophyta</taxon>
        <taxon>Tracheophyta</taxon>
        <taxon>Spermatophyta</taxon>
        <taxon>Magnoliopsida</taxon>
        <taxon>eudicotyledons</taxon>
        <taxon>Gunneridae</taxon>
        <taxon>Pentapetalae</taxon>
        <taxon>asterids</taxon>
        <taxon>campanulids</taxon>
        <taxon>Escalloniales</taxon>
        <taxon>Escalloniaceae</taxon>
        <taxon>Escallonia</taxon>
    </lineage>
</organism>
<dbReference type="AlphaFoldDB" id="A0AA88X3B6"/>
<comment type="caution">
    <text evidence="2">The sequence shown here is derived from an EMBL/GenBank/DDBJ whole genome shotgun (WGS) entry which is preliminary data.</text>
</comment>
<proteinExistence type="predicted"/>
<keyword evidence="3" id="KW-1185">Reference proteome</keyword>
<sequence length="144" mass="16193">MWWCLVSPSELVSDACFLGEKGKPSVWFEGYNFTMAQKIGVGFSWKLWGQFESRQVCLLQDFLRKTTEKKNNKIELQLHTSEAVLRSDGFEYLKESCPSLQSELLKAVAGCEEDCSSGGGKSRSVWAQLSDGGDANGRRVRQRT</sequence>
<accession>A0AA88X3B6</accession>
<name>A0AA88X3B6_9ASTE</name>
<feature type="region of interest" description="Disordered" evidence="1">
    <location>
        <begin position="115"/>
        <end position="144"/>
    </location>
</feature>
<evidence type="ECO:0000313" key="2">
    <source>
        <dbReference type="EMBL" id="KAK3036158.1"/>
    </source>
</evidence>
<gene>
    <name evidence="2" type="ORF">RJ639_029895</name>
</gene>
<dbReference type="EMBL" id="JAVXUP010000156">
    <property type="protein sequence ID" value="KAK3036158.1"/>
    <property type="molecule type" value="Genomic_DNA"/>
</dbReference>
<protein>
    <submittedName>
        <fullName evidence="2">Uncharacterized protein</fullName>
    </submittedName>
</protein>